<feature type="compositionally biased region" description="Basic and acidic residues" evidence="1">
    <location>
        <begin position="273"/>
        <end position="298"/>
    </location>
</feature>
<feature type="region of interest" description="Disordered" evidence="1">
    <location>
        <begin position="189"/>
        <end position="210"/>
    </location>
</feature>
<evidence type="ECO:0000313" key="3">
    <source>
        <dbReference type="Proteomes" id="UP000316781"/>
    </source>
</evidence>
<feature type="compositionally biased region" description="Basic and acidic residues" evidence="1">
    <location>
        <begin position="191"/>
        <end position="206"/>
    </location>
</feature>
<evidence type="ECO:0000313" key="2">
    <source>
        <dbReference type="EMBL" id="TRL36541.1"/>
    </source>
</evidence>
<comment type="caution">
    <text evidence="2">The sequence shown here is derived from an EMBL/GenBank/DDBJ whole genome shotgun (WGS) entry which is preliminary data.</text>
</comment>
<protein>
    <submittedName>
        <fullName evidence="2">DUF2865 domain-containing protein</fullName>
    </submittedName>
</protein>
<accession>A0A549T3S4</accession>
<sequence>MSSRKSGDREAPRRRRLAALGGLILSFFLMGLEPRPAFAQDFFQQLFGGGGGGYSDYGGGSYPSYRRHAHARRHGYAPQERRVYVPQARRGEPQLRARRAAPGGEPQRAVYAEAAGGGRSYCVRECDGYFFPVGLYSSSSDTASHQRACGRLCPGARTTLYVMRGGSDNIEEAVAARGGASYSRLMASLQRKSEGKGEGEKDKECSCHAGQSSESSIEAIYLDPTLRRGDAVMTAHGVEIFHGASRYPYSKNDFRPLARSPDLDEPVRRRLAAMERASKPGRPSVERRAARPLDERRSQSGGRR</sequence>
<organism evidence="2 3">
    <name type="scientific">Methylosinus sporium</name>
    <dbReference type="NCBI Taxonomy" id="428"/>
    <lineage>
        <taxon>Bacteria</taxon>
        <taxon>Pseudomonadati</taxon>
        <taxon>Pseudomonadota</taxon>
        <taxon>Alphaproteobacteria</taxon>
        <taxon>Hyphomicrobiales</taxon>
        <taxon>Methylocystaceae</taxon>
        <taxon>Methylosinus</taxon>
    </lineage>
</organism>
<name>A0A549T3S4_METSR</name>
<reference evidence="2 3" key="1">
    <citation type="submission" date="2019-07" db="EMBL/GenBank/DDBJ databases">
        <title>Ln-dependent methylotrophs.</title>
        <authorList>
            <person name="Tani A."/>
        </authorList>
    </citation>
    <scope>NUCLEOTIDE SEQUENCE [LARGE SCALE GENOMIC DNA]</scope>
    <source>
        <strain evidence="2 3">SM89A</strain>
    </source>
</reference>
<dbReference type="Proteomes" id="UP000316781">
    <property type="component" value="Unassembled WGS sequence"/>
</dbReference>
<feature type="region of interest" description="Disordered" evidence="1">
    <location>
        <begin position="273"/>
        <end position="304"/>
    </location>
</feature>
<evidence type="ECO:0000256" key="1">
    <source>
        <dbReference type="SAM" id="MobiDB-lite"/>
    </source>
</evidence>
<dbReference type="InterPro" id="IPR021293">
    <property type="entry name" value="DUF2865"/>
</dbReference>
<dbReference type="Pfam" id="PF11064">
    <property type="entry name" value="DUF2865"/>
    <property type="match status" value="1"/>
</dbReference>
<gene>
    <name evidence="2" type="ORF">FM996_04590</name>
</gene>
<dbReference type="AlphaFoldDB" id="A0A549T3S4"/>
<proteinExistence type="predicted"/>
<dbReference type="EMBL" id="VJMF01000019">
    <property type="protein sequence ID" value="TRL36541.1"/>
    <property type="molecule type" value="Genomic_DNA"/>
</dbReference>